<sequence length="397" mass="43753">MTKDQFLTELNSYLSVLKPEDRKNTIEFYEEYFEDAESEEAAIEELGAPKKLAEEIIDFHKTSYKGENTQVSRQFSPDESISEIILNITAAKVLINASQEEKIEYTTQNIADDDFSAKIENGKLIIKEKPVFFFSKKGFASFLENFNINTSFNASKREILINIPKDTRLEKLEFNSQMGSLKIEEVNVEVIEGYTTCGNFSVKSGLHKKIDFNTSAGAINISDIDIETMKLSSSAGAIKFENIKAGNISASTGAGTIDFIRTESSYINANSGAGNITGNELKSDRGKFNTGAGTNKFQKCDFNEVILNTGAGSIIFQGNLHDYAKINSAIGSVDLNLPDNVENYDINIFSKQGRVKLNGENVEGRGDRLNLGSTASDTNIKISTAFGKIKITTREGE</sequence>
<reference evidence="2" key="1">
    <citation type="submission" date="2012-01" db="EMBL/GenBank/DDBJ databases">
        <title>The Genome Sequence of Treponema denticola OTK.</title>
        <authorList>
            <consortium name="The Broad Institute Genome Sequencing Platform"/>
            <person name="Earl A."/>
            <person name="Ward D."/>
            <person name="Feldgarden M."/>
            <person name="Gevers D."/>
            <person name="Blanton J.M."/>
            <person name="Fenno C.J."/>
            <person name="Baranova O.V."/>
            <person name="Mathney J."/>
            <person name="Dewhirst F.E."/>
            <person name="Izard J."/>
            <person name="Young S.K."/>
            <person name="Zeng Q."/>
            <person name="Gargeya S."/>
            <person name="Fitzgerald M."/>
            <person name="Haas B."/>
            <person name="Abouelleil A."/>
            <person name="Alvarado L."/>
            <person name="Arachchi H.M."/>
            <person name="Berlin A."/>
            <person name="Chapman S.B."/>
            <person name="Gearin G."/>
            <person name="Goldberg J."/>
            <person name="Griggs A."/>
            <person name="Gujja S."/>
            <person name="Hansen M."/>
            <person name="Heiman D."/>
            <person name="Howarth C."/>
            <person name="Larimer J."/>
            <person name="Lui A."/>
            <person name="MacDonald P.J.P."/>
            <person name="McCowen C."/>
            <person name="Montmayeur A."/>
            <person name="Murphy C."/>
            <person name="Neiman D."/>
            <person name="Pearson M."/>
            <person name="Priest M."/>
            <person name="Roberts A."/>
            <person name="Saif S."/>
            <person name="Shea T."/>
            <person name="Sisk P."/>
            <person name="Stolte C."/>
            <person name="Sykes S."/>
            <person name="Wortman J."/>
            <person name="Nusbaum C."/>
            <person name="Birren B."/>
        </authorList>
    </citation>
    <scope>NUCLEOTIDE SEQUENCE [LARGE SCALE GENOMIC DNA]</scope>
    <source>
        <strain evidence="2">OTK</strain>
    </source>
</reference>
<dbReference type="EMBL" id="AGDY01000002">
    <property type="protein sequence ID" value="EMB24569.1"/>
    <property type="molecule type" value="Genomic_DNA"/>
</dbReference>
<dbReference type="Pfam" id="PF22564">
    <property type="entry name" value="HAAS"/>
    <property type="match status" value="1"/>
</dbReference>
<organism evidence="2">
    <name type="scientific">Treponema denticola OTK</name>
    <dbReference type="NCBI Taxonomy" id="999434"/>
    <lineage>
        <taxon>Bacteria</taxon>
        <taxon>Pseudomonadati</taxon>
        <taxon>Spirochaetota</taxon>
        <taxon>Spirochaetia</taxon>
        <taxon>Spirochaetales</taxon>
        <taxon>Treponemataceae</taxon>
        <taxon>Treponema</taxon>
    </lineage>
</organism>
<dbReference type="Proteomes" id="UP000011701">
    <property type="component" value="Chromosome"/>
</dbReference>
<evidence type="ECO:0000259" key="1">
    <source>
        <dbReference type="Pfam" id="PF13349"/>
    </source>
</evidence>
<comment type="caution">
    <text evidence="2">The sequence shown here is derived from an EMBL/GenBank/DDBJ whole genome shotgun (WGS) entry which is preliminary data.</text>
</comment>
<gene>
    <name evidence="2" type="ORF">HMPREF9723_00257</name>
</gene>
<name>A0A0F6MS67_TREDN</name>
<dbReference type="PATRIC" id="fig|999434.4.peg.270"/>
<accession>A0A0F6MS67</accession>
<evidence type="ECO:0000313" key="2">
    <source>
        <dbReference type="EMBL" id="EMB24569.1"/>
    </source>
</evidence>
<proteinExistence type="predicted"/>
<protein>
    <recommendedName>
        <fullName evidence="1">DUF4097 domain-containing protein</fullName>
    </recommendedName>
</protein>
<dbReference type="InterPro" id="IPR025164">
    <property type="entry name" value="Toastrack_DUF4097"/>
</dbReference>
<dbReference type="Pfam" id="PF13349">
    <property type="entry name" value="DUF4097"/>
    <property type="match status" value="1"/>
</dbReference>
<dbReference type="AlphaFoldDB" id="A0A0F6MS67"/>
<dbReference type="HOGENOM" id="CLU_694322_0_0_12"/>
<dbReference type="RefSeq" id="WP_002690356.1">
    <property type="nucleotide sequence ID" value="NZ_CM001797.1"/>
</dbReference>
<feature type="domain" description="DUF4097" evidence="1">
    <location>
        <begin position="81"/>
        <end position="257"/>
    </location>
</feature>